<protein>
    <recommendedName>
        <fullName evidence="4">Secreted protein</fullName>
    </recommendedName>
</protein>
<organism evidence="3">
    <name type="scientific">Arion vulgaris</name>
    <dbReference type="NCBI Taxonomy" id="1028688"/>
    <lineage>
        <taxon>Eukaryota</taxon>
        <taxon>Metazoa</taxon>
        <taxon>Spiralia</taxon>
        <taxon>Lophotrochozoa</taxon>
        <taxon>Mollusca</taxon>
        <taxon>Gastropoda</taxon>
        <taxon>Heterobranchia</taxon>
        <taxon>Euthyneura</taxon>
        <taxon>Panpulmonata</taxon>
        <taxon>Eupulmonata</taxon>
        <taxon>Stylommatophora</taxon>
        <taxon>Helicina</taxon>
        <taxon>Arionoidea</taxon>
        <taxon>Arionidae</taxon>
        <taxon>Arion</taxon>
    </lineage>
</organism>
<dbReference type="EMBL" id="HACG01037512">
    <property type="protein sequence ID" value="CEK84377.1"/>
    <property type="molecule type" value="Transcribed_RNA"/>
</dbReference>
<gene>
    <name evidence="3" type="primary">ORF142357</name>
</gene>
<dbReference type="AlphaFoldDB" id="A0A0B7AUV0"/>
<feature type="compositionally biased region" description="Basic residues" evidence="1">
    <location>
        <begin position="290"/>
        <end position="302"/>
    </location>
</feature>
<feature type="region of interest" description="Disordered" evidence="1">
    <location>
        <begin position="286"/>
        <end position="313"/>
    </location>
</feature>
<keyword evidence="2" id="KW-0732">Signal</keyword>
<evidence type="ECO:0000256" key="1">
    <source>
        <dbReference type="SAM" id="MobiDB-lite"/>
    </source>
</evidence>
<proteinExistence type="predicted"/>
<evidence type="ECO:0008006" key="4">
    <source>
        <dbReference type="Google" id="ProtNLM"/>
    </source>
</evidence>
<name>A0A0B7AUV0_9EUPU</name>
<evidence type="ECO:0000313" key="3">
    <source>
        <dbReference type="EMBL" id="CEK84377.1"/>
    </source>
</evidence>
<accession>A0A0B7AUV0</accession>
<sequence>MNYYVRLVLTVFLTVLGSARCDLDFCEDGFQISKKYTNCWTQSTFEHKYKDLHVQHEVYTAKFVEDYAKHMCSVVKPNAIACLRKEISECSNIEKILEMADDSGGTCNHNKLNPFFKLHIIDHLAPVKSNSPCLTIADNSDCYDTAIKGVKQKGIHISRFHYEADKFFASIWDCQVRLFKSQSDICKHWQLPMLLSLQAMAMPSLFGMKLTNVHVALLELSEIPPSPVATSRPELKNNVNRNKLFVLLKVLRQKPEIADEGILLQVNLAADQDDHKNNVKIVNLTDKKNKQNKSPKVTKVKTGKHEDENEMIN</sequence>
<feature type="signal peptide" evidence="2">
    <location>
        <begin position="1"/>
        <end position="21"/>
    </location>
</feature>
<reference evidence="3" key="1">
    <citation type="submission" date="2014-12" db="EMBL/GenBank/DDBJ databases">
        <title>Insight into the proteome of Arion vulgaris.</title>
        <authorList>
            <person name="Aradska J."/>
            <person name="Bulat T."/>
            <person name="Smidak R."/>
            <person name="Sarate P."/>
            <person name="Gangsoo J."/>
            <person name="Sialana F."/>
            <person name="Bilban M."/>
            <person name="Lubec G."/>
        </authorList>
    </citation>
    <scope>NUCLEOTIDE SEQUENCE</scope>
    <source>
        <tissue evidence="3">Skin</tissue>
    </source>
</reference>
<evidence type="ECO:0000256" key="2">
    <source>
        <dbReference type="SAM" id="SignalP"/>
    </source>
</evidence>
<feature type="chain" id="PRO_5002111847" description="Secreted protein" evidence="2">
    <location>
        <begin position="22"/>
        <end position="313"/>
    </location>
</feature>